<evidence type="ECO:0000313" key="3">
    <source>
        <dbReference type="EMBL" id="PRP76448.1"/>
    </source>
</evidence>
<dbReference type="InterPro" id="IPR008984">
    <property type="entry name" value="SMAD_FHA_dom_sf"/>
</dbReference>
<feature type="compositionally biased region" description="Basic and acidic residues" evidence="1">
    <location>
        <begin position="187"/>
        <end position="196"/>
    </location>
</feature>
<dbReference type="AlphaFoldDB" id="A0A2P6MXN1"/>
<dbReference type="Gene3D" id="3.40.50.10190">
    <property type="entry name" value="BRCT domain"/>
    <property type="match status" value="1"/>
</dbReference>
<proteinExistence type="predicted"/>
<dbReference type="InterPro" id="IPR036420">
    <property type="entry name" value="BRCT_dom_sf"/>
</dbReference>
<feature type="region of interest" description="Disordered" evidence="1">
    <location>
        <begin position="106"/>
        <end position="134"/>
    </location>
</feature>
<dbReference type="GO" id="GO:0008408">
    <property type="term" value="F:3'-5' exonuclease activity"/>
    <property type="evidence" value="ECO:0007669"/>
    <property type="project" value="InterPro"/>
</dbReference>
<evidence type="ECO:0000259" key="2">
    <source>
        <dbReference type="PROSITE" id="PS50172"/>
    </source>
</evidence>
<keyword evidence="4" id="KW-1185">Reference proteome</keyword>
<dbReference type="SUPFAM" id="SSF49879">
    <property type="entry name" value="SMAD/FHA domain"/>
    <property type="match status" value="1"/>
</dbReference>
<dbReference type="InterPro" id="IPR039253">
    <property type="entry name" value="APLF"/>
</dbReference>
<dbReference type="PROSITE" id="PS50172">
    <property type="entry name" value="BRCT"/>
    <property type="match status" value="1"/>
</dbReference>
<dbReference type="SUPFAM" id="SSF52113">
    <property type="entry name" value="BRCT domain"/>
    <property type="match status" value="1"/>
</dbReference>
<organism evidence="3 4">
    <name type="scientific">Planoprotostelium fungivorum</name>
    <dbReference type="NCBI Taxonomy" id="1890364"/>
    <lineage>
        <taxon>Eukaryota</taxon>
        <taxon>Amoebozoa</taxon>
        <taxon>Evosea</taxon>
        <taxon>Variosea</taxon>
        <taxon>Cavosteliida</taxon>
        <taxon>Cavosteliaceae</taxon>
        <taxon>Planoprotostelium</taxon>
    </lineage>
</organism>
<reference evidence="3 4" key="1">
    <citation type="journal article" date="2018" name="Genome Biol. Evol.">
        <title>Multiple Roots of Fruiting Body Formation in Amoebozoa.</title>
        <authorList>
            <person name="Hillmann F."/>
            <person name="Forbes G."/>
            <person name="Novohradska S."/>
            <person name="Ferling I."/>
            <person name="Riege K."/>
            <person name="Groth M."/>
            <person name="Westermann M."/>
            <person name="Marz M."/>
            <person name="Spaller T."/>
            <person name="Winckler T."/>
            <person name="Schaap P."/>
            <person name="Glockner G."/>
        </authorList>
    </citation>
    <scope>NUCLEOTIDE SEQUENCE [LARGE SCALE GENOMIC DNA]</scope>
    <source>
        <strain evidence="3 4">Jena</strain>
    </source>
</reference>
<dbReference type="PANTHER" id="PTHR21315">
    <property type="entry name" value="APRATAXIN AND PNK-LIKE FACTOR-RELATED"/>
    <property type="match status" value="1"/>
</dbReference>
<feature type="domain" description="BRCT" evidence="2">
    <location>
        <begin position="247"/>
        <end position="336"/>
    </location>
</feature>
<feature type="compositionally biased region" description="Basic and acidic residues" evidence="1">
    <location>
        <begin position="234"/>
        <end position="250"/>
    </location>
</feature>
<name>A0A2P6MXN1_9EUKA</name>
<protein>
    <recommendedName>
        <fullName evidence="2">BRCT domain-containing protein</fullName>
    </recommendedName>
</protein>
<dbReference type="CDD" id="cd17748">
    <property type="entry name" value="BRCT_DNA_ligase_like"/>
    <property type="match status" value="1"/>
</dbReference>
<dbReference type="InterPro" id="IPR019406">
    <property type="entry name" value="APLF_PBZ"/>
</dbReference>
<dbReference type="Proteomes" id="UP000241769">
    <property type="component" value="Unassembled WGS sequence"/>
</dbReference>
<feature type="compositionally biased region" description="Basic residues" evidence="1">
    <location>
        <begin position="197"/>
        <end position="206"/>
    </location>
</feature>
<dbReference type="GO" id="GO:0005634">
    <property type="term" value="C:nucleus"/>
    <property type="evidence" value="ECO:0007669"/>
    <property type="project" value="TreeGrafter"/>
</dbReference>
<comment type="caution">
    <text evidence="3">The sequence shown here is derived from an EMBL/GenBank/DDBJ whole genome shotgun (WGS) entry which is preliminary data.</text>
</comment>
<sequence>MGYFIVYTPSGWKGRSIGALKEITDNRCSRHQAEVLVTDSGLMLTCVGLRSVVVRPSEETEESYNVSQKGSTELKDGDCFALPGQLEFQVFGQGVGLDKKGVGFMEKEKKSEENKEMKPEKEKKAKKESEEREKLKTLREPCRNKYSHPCKFGSECYRTSANHLKEFNHPWDTPVDPEVSDEEEEKPEVKAKDTKAKPAKVRGRPVKRCDREQNPFFVASQDDYEPPTVKKKGKGEEGPKQKKQKKAENETLEGKSFAFTGTHSVVRKQLQEIVLEHGGLFHAGVSGKTDFLVATSMECMHGTSKARNAGVTIVSEQFLIDSVQNEKLMDASNYQIDEEN</sequence>
<dbReference type="InParanoid" id="A0A2P6MXN1"/>
<feature type="region of interest" description="Disordered" evidence="1">
    <location>
        <begin position="166"/>
        <end position="250"/>
    </location>
</feature>
<accession>A0A2P6MXN1</accession>
<dbReference type="GO" id="GO:0035861">
    <property type="term" value="C:site of double-strand break"/>
    <property type="evidence" value="ECO:0007669"/>
    <property type="project" value="TreeGrafter"/>
</dbReference>
<dbReference type="InterPro" id="IPR001357">
    <property type="entry name" value="BRCT_dom"/>
</dbReference>
<evidence type="ECO:0000256" key="1">
    <source>
        <dbReference type="SAM" id="MobiDB-lite"/>
    </source>
</evidence>
<evidence type="ECO:0000313" key="4">
    <source>
        <dbReference type="Proteomes" id="UP000241769"/>
    </source>
</evidence>
<dbReference type="GO" id="GO:0006302">
    <property type="term" value="P:double-strand break repair"/>
    <property type="evidence" value="ECO:0007669"/>
    <property type="project" value="InterPro"/>
</dbReference>
<dbReference type="Pfam" id="PF10283">
    <property type="entry name" value="zf-CCHH"/>
    <property type="match status" value="1"/>
</dbReference>
<dbReference type="SMART" id="SM00292">
    <property type="entry name" value="BRCT"/>
    <property type="match status" value="1"/>
</dbReference>
<dbReference type="Gene3D" id="2.60.200.20">
    <property type="match status" value="1"/>
</dbReference>
<dbReference type="Pfam" id="PF16589">
    <property type="entry name" value="BRCT_2"/>
    <property type="match status" value="1"/>
</dbReference>
<dbReference type="PANTHER" id="PTHR21315:SF2">
    <property type="entry name" value="APRATAXIN AND PNK-LIKE FACTOR"/>
    <property type="match status" value="1"/>
</dbReference>
<dbReference type="GO" id="GO:0003906">
    <property type="term" value="F:DNA-(apurinic or apyrimidinic site) endonuclease activity"/>
    <property type="evidence" value="ECO:0007669"/>
    <property type="project" value="InterPro"/>
</dbReference>
<dbReference type="EMBL" id="MDYQ01000326">
    <property type="protein sequence ID" value="PRP76448.1"/>
    <property type="molecule type" value="Genomic_DNA"/>
</dbReference>
<gene>
    <name evidence="3" type="ORF">PROFUN_12060</name>
</gene>